<name>A0A5K3G656_MESCO</name>
<sequence length="80" mass="8736">MSEPSDVPIVEYPSPSVKKTGTTKQAVLANHKPEPHVGRIPFESTKLATPLIIYCTSSVSFSDCLLTFLAMPLEQSETQD</sequence>
<evidence type="ECO:0000256" key="1">
    <source>
        <dbReference type="SAM" id="MobiDB-lite"/>
    </source>
</evidence>
<proteinExistence type="predicted"/>
<dbReference type="WBParaSite" id="MCU_013828-RA">
    <property type="protein sequence ID" value="MCU_013828-RA"/>
    <property type="gene ID" value="MCU_013828"/>
</dbReference>
<evidence type="ECO:0000313" key="2">
    <source>
        <dbReference type="WBParaSite" id="MCU_013828-RA"/>
    </source>
</evidence>
<accession>A0A5K3G656</accession>
<dbReference type="AlphaFoldDB" id="A0A5K3G656"/>
<feature type="region of interest" description="Disordered" evidence="1">
    <location>
        <begin position="1"/>
        <end position="21"/>
    </location>
</feature>
<reference evidence="2" key="1">
    <citation type="submission" date="2019-11" db="UniProtKB">
        <authorList>
            <consortium name="WormBaseParasite"/>
        </authorList>
    </citation>
    <scope>IDENTIFICATION</scope>
</reference>
<organism evidence="2">
    <name type="scientific">Mesocestoides corti</name>
    <name type="common">Flatworm</name>
    <dbReference type="NCBI Taxonomy" id="53468"/>
    <lineage>
        <taxon>Eukaryota</taxon>
        <taxon>Metazoa</taxon>
        <taxon>Spiralia</taxon>
        <taxon>Lophotrochozoa</taxon>
        <taxon>Platyhelminthes</taxon>
        <taxon>Cestoda</taxon>
        <taxon>Eucestoda</taxon>
        <taxon>Cyclophyllidea</taxon>
        <taxon>Mesocestoididae</taxon>
        <taxon>Mesocestoides</taxon>
    </lineage>
</organism>
<protein>
    <submittedName>
        <fullName evidence="2">Uncharacterized protein</fullName>
    </submittedName>
</protein>